<dbReference type="EMBL" id="BSYO01000016">
    <property type="protein sequence ID" value="GMH16358.1"/>
    <property type="molecule type" value="Genomic_DNA"/>
</dbReference>
<name>A0AAD3SRU8_NEPGR</name>
<proteinExistence type="predicted"/>
<evidence type="ECO:0000256" key="1">
    <source>
        <dbReference type="SAM" id="MobiDB-lite"/>
    </source>
</evidence>
<evidence type="ECO:0000313" key="2">
    <source>
        <dbReference type="EMBL" id="GMH16358.1"/>
    </source>
</evidence>
<dbReference type="AlphaFoldDB" id="A0AAD3SRU8"/>
<evidence type="ECO:0000313" key="3">
    <source>
        <dbReference type="Proteomes" id="UP001279734"/>
    </source>
</evidence>
<feature type="compositionally biased region" description="Basic and acidic residues" evidence="1">
    <location>
        <begin position="65"/>
        <end position="78"/>
    </location>
</feature>
<accession>A0AAD3SRU8</accession>
<comment type="caution">
    <text evidence="2">The sequence shown here is derived from an EMBL/GenBank/DDBJ whole genome shotgun (WGS) entry which is preliminary data.</text>
</comment>
<protein>
    <submittedName>
        <fullName evidence="2">Uncharacterized protein</fullName>
    </submittedName>
</protein>
<reference evidence="2" key="1">
    <citation type="submission" date="2023-05" db="EMBL/GenBank/DDBJ databases">
        <title>Nepenthes gracilis genome sequencing.</title>
        <authorList>
            <person name="Fukushima K."/>
        </authorList>
    </citation>
    <scope>NUCLEOTIDE SEQUENCE</scope>
    <source>
        <strain evidence="2">SING2019-196</strain>
    </source>
</reference>
<feature type="region of interest" description="Disordered" evidence="1">
    <location>
        <begin position="65"/>
        <end position="88"/>
    </location>
</feature>
<keyword evidence="3" id="KW-1185">Reference proteome</keyword>
<dbReference type="SUPFAM" id="SSF56219">
    <property type="entry name" value="DNase I-like"/>
    <property type="match status" value="1"/>
</dbReference>
<sequence length="88" mass="9988">MGRLKPSNVMRKCAKFARWIDDFGLIDLGFTGPKFTWWKEVGGKPYMKVRLDRAFPGTSKVDRVGAADPIETKTKPEADPDAYSLPRR</sequence>
<dbReference type="InterPro" id="IPR036691">
    <property type="entry name" value="Endo/exonu/phosph_ase_sf"/>
</dbReference>
<dbReference type="Proteomes" id="UP001279734">
    <property type="component" value="Unassembled WGS sequence"/>
</dbReference>
<organism evidence="2 3">
    <name type="scientific">Nepenthes gracilis</name>
    <name type="common">Slender pitcher plant</name>
    <dbReference type="NCBI Taxonomy" id="150966"/>
    <lineage>
        <taxon>Eukaryota</taxon>
        <taxon>Viridiplantae</taxon>
        <taxon>Streptophyta</taxon>
        <taxon>Embryophyta</taxon>
        <taxon>Tracheophyta</taxon>
        <taxon>Spermatophyta</taxon>
        <taxon>Magnoliopsida</taxon>
        <taxon>eudicotyledons</taxon>
        <taxon>Gunneridae</taxon>
        <taxon>Pentapetalae</taxon>
        <taxon>Caryophyllales</taxon>
        <taxon>Nepenthaceae</taxon>
        <taxon>Nepenthes</taxon>
    </lineage>
</organism>
<gene>
    <name evidence="2" type="ORF">Nepgr_018199</name>
</gene>